<evidence type="ECO:0000256" key="1">
    <source>
        <dbReference type="SAM" id="Coils"/>
    </source>
</evidence>
<evidence type="ECO:0000313" key="2">
    <source>
        <dbReference type="EMBL" id="CAD8109501.1"/>
    </source>
</evidence>
<feature type="coiled-coil region" evidence="1">
    <location>
        <begin position="526"/>
        <end position="560"/>
    </location>
</feature>
<keyword evidence="1" id="KW-0175">Coiled coil</keyword>
<name>A0A8S1Q3Y7_PARPR</name>
<evidence type="ECO:0000313" key="3">
    <source>
        <dbReference type="Proteomes" id="UP000688137"/>
    </source>
</evidence>
<gene>
    <name evidence="2" type="ORF">PPRIM_AZ9-3.1.T1410008</name>
</gene>
<reference evidence="2" key="1">
    <citation type="submission" date="2021-01" db="EMBL/GenBank/DDBJ databases">
        <authorList>
            <consortium name="Genoscope - CEA"/>
            <person name="William W."/>
        </authorList>
    </citation>
    <scope>NUCLEOTIDE SEQUENCE</scope>
</reference>
<dbReference type="EMBL" id="CAJJDM010000145">
    <property type="protein sequence ID" value="CAD8109501.1"/>
    <property type="molecule type" value="Genomic_DNA"/>
</dbReference>
<organism evidence="2 3">
    <name type="scientific">Paramecium primaurelia</name>
    <dbReference type="NCBI Taxonomy" id="5886"/>
    <lineage>
        <taxon>Eukaryota</taxon>
        <taxon>Sar</taxon>
        <taxon>Alveolata</taxon>
        <taxon>Ciliophora</taxon>
        <taxon>Intramacronucleata</taxon>
        <taxon>Oligohymenophorea</taxon>
        <taxon>Peniculida</taxon>
        <taxon>Parameciidae</taxon>
        <taxon>Paramecium</taxon>
    </lineage>
</organism>
<protein>
    <submittedName>
        <fullName evidence="2">Uncharacterized protein</fullName>
    </submittedName>
</protein>
<keyword evidence="3" id="KW-1185">Reference proteome</keyword>
<dbReference type="AlphaFoldDB" id="A0A8S1Q3Y7"/>
<accession>A0A8S1Q3Y7</accession>
<dbReference type="Proteomes" id="UP000688137">
    <property type="component" value="Unassembled WGS sequence"/>
</dbReference>
<proteinExistence type="predicted"/>
<sequence>MSSEDNKKLCSKHNLEVLVIEFKQSNVDEGCIKCLMEKFDTQNIFLVQETKIMIHQMKSDILDKKVKQYLTMIETYQKIQSLIKELSLSITKILHKVEFNLSSKIQLIKDELKNSKQNIQVSSFEEDIKVLLKNQKGPFSFEVPSEFLIPINDNTYIESIQQQLQSIIKCPIFTKIIETLQKLKVKEDHLEINQVQQISNNQECPQNKQGLNIQCKKHGKDIIMLNLNPEKTELSRLVCVECISSNDPIKYTTLSDTNQQWNEYLEQTNDKVQQFQNKRCQNQTQIIKILEEIKEKHLSTIQDIMNKINIMFSTNQKNESKQINKNSIYDMNSEQLNGLAKILSNKDKFYDLTEKKYNIQKENYNQLEIISTSFGKLQKKRLKATNKINNIFKEQIINIIEDQVLNEEEDEISNLQSIKQLDLQLKILKIFQDILQEAQIQYESVMQKINILSNQFKNQQLQKFNEYISQFEKDFSIIKKLTCFDQIEAELNLLKENKKIRLIKPTEKEKIILQQQQKIIDFNKHQEEQRLKILDLKNEKEALKAKLKQHEQSKIKIEVNHEEKQEGYERCSQPNQNNEEIVKQLQETLVCEIYI</sequence>
<comment type="caution">
    <text evidence="2">The sequence shown here is derived from an EMBL/GenBank/DDBJ whole genome shotgun (WGS) entry which is preliminary data.</text>
</comment>